<reference evidence="1 2" key="1">
    <citation type="submission" date="2023-08" db="EMBL/GenBank/DDBJ databases">
        <title>A Necator americanus chromosomal reference genome.</title>
        <authorList>
            <person name="Ilik V."/>
            <person name="Petrzelkova K.J."/>
            <person name="Pardy F."/>
            <person name="Fuh T."/>
            <person name="Niatou-Singa F.S."/>
            <person name="Gouil Q."/>
            <person name="Baker L."/>
            <person name="Ritchie M.E."/>
            <person name="Jex A.R."/>
            <person name="Gazzola D."/>
            <person name="Li H."/>
            <person name="Toshio Fujiwara R."/>
            <person name="Zhan B."/>
            <person name="Aroian R.V."/>
            <person name="Pafco B."/>
            <person name="Schwarz E.M."/>
        </authorList>
    </citation>
    <scope>NUCLEOTIDE SEQUENCE [LARGE SCALE GENOMIC DNA]</scope>
    <source>
        <strain evidence="1 2">Aroian</strain>
        <tissue evidence="1">Whole animal</tissue>
    </source>
</reference>
<comment type="caution">
    <text evidence="1">The sequence shown here is derived from an EMBL/GenBank/DDBJ whole genome shotgun (WGS) entry which is preliminary data.</text>
</comment>
<evidence type="ECO:0000313" key="1">
    <source>
        <dbReference type="EMBL" id="KAK6756430.1"/>
    </source>
</evidence>
<sequence>MSSLKNKECRKKFRQRVSVHAFGMRTRRKLCDADSSKKCIQDAANETFPVLVPRNKFALAPAETRSTYDFVCATSTTGDFNQEIRLIRRLRRRVKFNRENKRTSRANEVEKEWEDKNLDEAYVLLRQYSGKMKRCSPFFNTANEVAVGEASPSI</sequence>
<name>A0ABR1E1F3_NECAM</name>
<gene>
    <name evidence="1" type="primary">Necator_chrV.g19484</name>
    <name evidence="1" type="ORF">RB195_014692</name>
</gene>
<accession>A0ABR1E1F3</accession>
<evidence type="ECO:0000313" key="2">
    <source>
        <dbReference type="Proteomes" id="UP001303046"/>
    </source>
</evidence>
<proteinExistence type="predicted"/>
<dbReference type="EMBL" id="JAVFWL010000005">
    <property type="protein sequence ID" value="KAK6756430.1"/>
    <property type="molecule type" value="Genomic_DNA"/>
</dbReference>
<protein>
    <submittedName>
        <fullName evidence="1">Uncharacterized protein</fullName>
    </submittedName>
</protein>
<keyword evidence="2" id="KW-1185">Reference proteome</keyword>
<dbReference type="Proteomes" id="UP001303046">
    <property type="component" value="Unassembled WGS sequence"/>
</dbReference>
<organism evidence="1 2">
    <name type="scientific">Necator americanus</name>
    <name type="common">Human hookworm</name>
    <dbReference type="NCBI Taxonomy" id="51031"/>
    <lineage>
        <taxon>Eukaryota</taxon>
        <taxon>Metazoa</taxon>
        <taxon>Ecdysozoa</taxon>
        <taxon>Nematoda</taxon>
        <taxon>Chromadorea</taxon>
        <taxon>Rhabditida</taxon>
        <taxon>Rhabditina</taxon>
        <taxon>Rhabditomorpha</taxon>
        <taxon>Strongyloidea</taxon>
        <taxon>Ancylostomatidae</taxon>
        <taxon>Bunostominae</taxon>
        <taxon>Necator</taxon>
    </lineage>
</organism>